<proteinExistence type="predicted"/>
<keyword evidence="1" id="KW-0732">Signal</keyword>
<dbReference type="EMBL" id="CADCTW010000017">
    <property type="protein sequence ID" value="CAA9298642.1"/>
    <property type="molecule type" value="Genomic_DNA"/>
</dbReference>
<sequence>MRAFALLAAALLCAAPLQAQQVYDPPVRVNMVSILPLHFLGGFYAGDYERALSRSVSVGAGASYFKRSGTVETDPFTSEQFHSDRFTYRTVEGKVRFYPSGDVLNGLSFGVTAGPTFVSGNDVSPTGGDSFTAMGVGFELARSHTMGEDSRFYYGIGGGGKRLFPVGGESGNAVLVLPTLRLSVGLLF</sequence>
<feature type="signal peptide" evidence="1">
    <location>
        <begin position="1"/>
        <end position="19"/>
    </location>
</feature>
<organism evidence="2">
    <name type="scientific">uncultured Gemmatimonadota bacterium</name>
    <dbReference type="NCBI Taxonomy" id="203437"/>
    <lineage>
        <taxon>Bacteria</taxon>
        <taxon>Pseudomonadati</taxon>
        <taxon>Gemmatimonadota</taxon>
        <taxon>environmental samples</taxon>
    </lineage>
</organism>
<dbReference type="AlphaFoldDB" id="A0A6J4K978"/>
<name>A0A6J4K978_9BACT</name>
<evidence type="ECO:0000313" key="2">
    <source>
        <dbReference type="EMBL" id="CAA9298642.1"/>
    </source>
</evidence>
<evidence type="ECO:0000256" key="1">
    <source>
        <dbReference type="SAM" id="SignalP"/>
    </source>
</evidence>
<evidence type="ECO:0008006" key="3">
    <source>
        <dbReference type="Google" id="ProtNLM"/>
    </source>
</evidence>
<feature type="chain" id="PRO_5027026586" description="Outer membrane protein beta-barrel domain-containing protein" evidence="1">
    <location>
        <begin position="20"/>
        <end position="188"/>
    </location>
</feature>
<gene>
    <name evidence="2" type="ORF">AVDCRST_MAG68-172</name>
</gene>
<accession>A0A6J4K978</accession>
<reference evidence="2" key="1">
    <citation type="submission" date="2020-02" db="EMBL/GenBank/DDBJ databases">
        <authorList>
            <person name="Meier V. D."/>
        </authorList>
    </citation>
    <scope>NUCLEOTIDE SEQUENCE</scope>
    <source>
        <strain evidence="2">AVDCRST_MAG68</strain>
    </source>
</reference>
<protein>
    <recommendedName>
        <fullName evidence="3">Outer membrane protein beta-barrel domain-containing protein</fullName>
    </recommendedName>
</protein>